<dbReference type="InterPro" id="IPR035959">
    <property type="entry name" value="RutC-like_sf"/>
</dbReference>
<evidence type="ECO:0000313" key="2">
    <source>
        <dbReference type="EMBL" id="MBD3324151.1"/>
    </source>
</evidence>
<dbReference type="AlphaFoldDB" id="A0A9D5Q5S0"/>
<protein>
    <submittedName>
        <fullName evidence="2">RidA family protein</fullName>
    </submittedName>
</protein>
<accession>A0A9D5Q5S0</accession>
<dbReference type="Gene3D" id="3.30.1330.40">
    <property type="entry name" value="RutC-like"/>
    <property type="match status" value="1"/>
</dbReference>
<dbReference type="PANTHER" id="PTHR43760">
    <property type="entry name" value="ENDORIBONUCLEASE-RELATED"/>
    <property type="match status" value="1"/>
</dbReference>
<dbReference type="Proteomes" id="UP000649604">
    <property type="component" value="Unassembled WGS sequence"/>
</dbReference>
<comment type="caution">
    <text evidence="2">The sequence shown here is derived from an EMBL/GenBank/DDBJ whole genome shotgun (WGS) entry which is preliminary data.</text>
</comment>
<feature type="domain" description="Endoribonuclease L-PSP/chorismate mutase-like" evidence="1">
    <location>
        <begin position="43"/>
        <end position="134"/>
    </location>
</feature>
<dbReference type="PANTHER" id="PTHR43760:SF1">
    <property type="entry name" value="ENDORIBONUCLEASE L-PSP_CHORISMATE MUTASE-LIKE DOMAIN-CONTAINING PROTEIN"/>
    <property type="match status" value="1"/>
</dbReference>
<dbReference type="InterPro" id="IPR013813">
    <property type="entry name" value="Endoribo_LPSP/chorism_mut-like"/>
</dbReference>
<evidence type="ECO:0000259" key="1">
    <source>
        <dbReference type="Pfam" id="PF14588"/>
    </source>
</evidence>
<name>A0A9D5Q5S0_9BACT</name>
<gene>
    <name evidence="2" type="ORF">GF339_06175</name>
</gene>
<proteinExistence type="predicted"/>
<evidence type="ECO:0000313" key="3">
    <source>
        <dbReference type="Proteomes" id="UP000649604"/>
    </source>
</evidence>
<dbReference type="EMBL" id="WJJP01000193">
    <property type="protein sequence ID" value="MBD3324151.1"/>
    <property type="molecule type" value="Genomic_DNA"/>
</dbReference>
<organism evidence="2 3">
    <name type="scientific">candidate division KSB3 bacterium</name>
    <dbReference type="NCBI Taxonomy" id="2044937"/>
    <lineage>
        <taxon>Bacteria</taxon>
        <taxon>candidate division KSB3</taxon>
    </lineage>
</organism>
<dbReference type="Pfam" id="PF14588">
    <property type="entry name" value="YjgF_endoribonc"/>
    <property type="match status" value="1"/>
</dbReference>
<reference evidence="2" key="1">
    <citation type="submission" date="2019-11" db="EMBL/GenBank/DDBJ databases">
        <title>Microbial mats filling the niche in hypersaline microbial mats.</title>
        <authorList>
            <person name="Wong H.L."/>
            <person name="Macleod F.I."/>
            <person name="White R.A. III"/>
            <person name="Burns B.P."/>
        </authorList>
    </citation>
    <scope>NUCLEOTIDE SEQUENCE</scope>
    <source>
        <strain evidence="2">Rbin_158</strain>
    </source>
</reference>
<dbReference type="SUPFAM" id="SSF55298">
    <property type="entry name" value="YjgF-like"/>
    <property type="match status" value="1"/>
</dbReference>
<sequence>MSSVEAKLQELGYTLPAPWSPEKLERGVQVGNLVFTSGSASQIKGKLGVDLTSEEGYEAAQACGLQLLANLKAILGDLERVVKIVKLLAMVNSAPDFVDQPAVANGCTDLLLNVFGEQVGKHARSAVGMASLPGGSAIEIEMIVEVA</sequence>
<dbReference type="CDD" id="cd02199">
    <property type="entry name" value="YjgF_YER057c_UK114_like_1"/>
    <property type="match status" value="1"/>
</dbReference>